<evidence type="ECO:0000313" key="4">
    <source>
        <dbReference type="Proteomes" id="UP000789405"/>
    </source>
</evidence>
<dbReference type="InterPro" id="IPR050452">
    <property type="entry name" value="Metacaspase"/>
</dbReference>
<feature type="domain" description="Peptidase C14 caspase" evidence="2">
    <location>
        <begin position="5"/>
        <end position="156"/>
    </location>
</feature>
<dbReference type="AlphaFoldDB" id="A0A9N9HMM4"/>
<dbReference type="Gene3D" id="3.40.50.12660">
    <property type="match status" value="1"/>
</dbReference>
<sequence>MVKPLQAGVKFFAIFDSCHSGSALDLPYTYSTRGMIKGPKSLTEDKGQLMKAGMSLLTGNTKQLMSFAKKNAPSIMRTGKNFMNKSSKADVISLSGCKDDQTSADAFEDGRNTGAMSYAFIKTMRESRDLTYQQLLNNIRDILASKYTQKPQLSTSHHIDMSSKFIL</sequence>
<dbReference type="Pfam" id="PF00656">
    <property type="entry name" value="Peptidase_C14"/>
    <property type="match status" value="1"/>
</dbReference>
<comment type="caution">
    <text evidence="3">The sequence shown here is derived from an EMBL/GenBank/DDBJ whole genome shotgun (WGS) entry which is preliminary data.</text>
</comment>
<evidence type="ECO:0000313" key="3">
    <source>
        <dbReference type="EMBL" id="CAG8694516.1"/>
    </source>
</evidence>
<dbReference type="PANTHER" id="PTHR48104">
    <property type="entry name" value="METACASPASE-4"/>
    <property type="match status" value="1"/>
</dbReference>
<protein>
    <submittedName>
        <fullName evidence="3">16767_t:CDS:1</fullName>
    </submittedName>
</protein>
<comment type="similarity">
    <text evidence="1">Belongs to the peptidase C14B family.</text>
</comment>
<reference evidence="3" key="1">
    <citation type="submission" date="2021-06" db="EMBL/GenBank/DDBJ databases">
        <authorList>
            <person name="Kallberg Y."/>
            <person name="Tangrot J."/>
            <person name="Rosling A."/>
        </authorList>
    </citation>
    <scope>NUCLEOTIDE SEQUENCE</scope>
    <source>
        <strain evidence="3">MA453B</strain>
    </source>
</reference>
<dbReference type="PANTHER" id="PTHR48104:SF30">
    <property type="entry name" value="METACASPASE-1"/>
    <property type="match status" value="1"/>
</dbReference>
<dbReference type="GO" id="GO:0004197">
    <property type="term" value="F:cysteine-type endopeptidase activity"/>
    <property type="evidence" value="ECO:0007669"/>
    <property type="project" value="InterPro"/>
</dbReference>
<accession>A0A9N9HMM4</accession>
<dbReference type="OrthoDB" id="3223806at2759"/>
<evidence type="ECO:0000256" key="1">
    <source>
        <dbReference type="ARBA" id="ARBA00009005"/>
    </source>
</evidence>
<dbReference type="GO" id="GO:0006508">
    <property type="term" value="P:proteolysis"/>
    <property type="evidence" value="ECO:0007669"/>
    <property type="project" value="InterPro"/>
</dbReference>
<dbReference type="EMBL" id="CAJVPY010008348">
    <property type="protein sequence ID" value="CAG8694516.1"/>
    <property type="molecule type" value="Genomic_DNA"/>
</dbReference>
<keyword evidence="4" id="KW-1185">Reference proteome</keyword>
<dbReference type="Proteomes" id="UP000789405">
    <property type="component" value="Unassembled WGS sequence"/>
</dbReference>
<gene>
    <name evidence="3" type="ORF">DERYTH_LOCUS12588</name>
</gene>
<name>A0A9N9HMM4_9GLOM</name>
<evidence type="ECO:0000259" key="2">
    <source>
        <dbReference type="Pfam" id="PF00656"/>
    </source>
</evidence>
<proteinExistence type="inferred from homology"/>
<organism evidence="3 4">
    <name type="scientific">Dentiscutata erythropus</name>
    <dbReference type="NCBI Taxonomy" id="1348616"/>
    <lineage>
        <taxon>Eukaryota</taxon>
        <taxon>Fungi</taxon>
        <taxon>Fungi incertae sedis</taxon>
        <taxon>Mucoromycota</taxon>
        <taxon>Glomeromycotina</taxon>
        <taxon>Glomeromycetes</taxon>
        <taxon>Diversisporales</taxon>
        <taxon>Gigasporaceae</taxon>
        <taxon>Dentiscutata</taxon>
    </lineage>
</organism>
<dbReference type="GO" id="GO:0005737">
    <property type="term" value="C:cytoplasm"/>
    <property type="evidence" value="ECO:0007669"/>
    <property type="project" value="TreeGrafter"/>
</dbReference>
<dbReference type="InterPro" id="IPR011600">
    <property type="entry name" value="Pept_C14_caspase"/>
</dbReference>